<feature type="domain" description="DUF7833" evidence="1">
    <location>
        <begin position="192"/>
        <end position="245"/>
    </location>
</feature>
<protein>
    <recommendedName>
        <fullName evidence="1">DUF7833 domain-containing protein</fullName>
    </recommendedName>
</protein>
<dbReference type="InterPro" id="IPR057155">
    <property type="entry name" value="DUF7833"/>
</dbReference>
<dbReference type="EMBL" id="WNXC01000001">
    <property type="protein sequence ID" value="MBB2148830.1"/>
    <property type="molecule type" value="Genomic_DNA"/>
</dbReference>
<reference evidence="2 3" key="1">
    <citation type="submission" date="2019-11" db="EMBL/GenBank/DDBJ databases">
        <title>Description of Pedobacter sp. LMG 31462T.</title>
        <authorList>
            <person name="Carlier A."/>
            <person name="Qi S."/>
            <person name="Vandamme P."/>
        </authorList>
    </citation>
    <scope>NUCLEOTIDE SEQUENCE [LARGE SCALE GENOMIC DNA]</scope>
    <source>
        <strain evidence="2 3">LMG 31462</strain>
    </source>
</reference>
<evidence type="ECO:0000313" key="2">
    <source>
        <dbReference type="EMBL" id="MBB2148830.1"/>
    </source>
</evidence>
<comment type="caution">
    <text evidence="2">The sequence shown here is derived from an EMBL/GenBank/DDBJ whole genome shotgun (WGS) entry which is preliminary data.</text>
</comment>
<organism evidence="2 3">
    <name type="scientific">Pedobacter gandavensis</name>
    <dbReference type="NCBI Taxonomy" id="2679963"/>
    <lineage>
        <taxon>Bacteria</taxon>
        <taxon>Pseudomonadati</taxon>
        <taxon>Bacteroidota</taxon>
        <taxon>Sphingobacteriia</taxon>
        <taxon>Sphingobacteriales</taxon>
        <taxon>Sphingobacteriaceae</taxon>
        <taxon>Pedobacter</taxon>
    </lineage>
</organism>
<dbReference type="Proteomes" id="UP000636110">
    <property type="component" value="Unassembled WGS sequence"/>
</dbReference>
<accession>A0ABR6EU86</accession>
<keyword evidence="3" id="KW-1185">Reference proteome</keyword>
<sequence>MNYIDLLNHFWKINKEFSFTPNEKAVYFALLYKWNDLHRKNPFNFSNDHFTSDAGMSVNAMKKARVVLKTKGLIDFNSGDGRKVNTVYVINNTIKGISNRHLLVDGKVVIDDTFSNKKVSQKLSPNDTLIQKKVSPDDDYISKLIEERIPNIEGEKREEEEEEIFTQKNLIPIGSSSVYSSMDDVEFICLNQSSVWLEHMTRKLKLGNVKNAKKWVLEFFDTMKASGQDKRDLNDTRQHCYNWINIGLEKEKSSGKNEKGKAEAVMDLNAASTDYWDMVEQMERINQSK</sequence>
<proteinExistence type="predicted"/>
<dbReference type="RefSeq" id="WP_182955209.1">
    <property type="nucleotide sequence ID" value="NZ_WNXC01000001.1"/>
</dbReference>
<evidence type="ECO:0000259" key="1">
    <source>
        <dbReference type="Pfam" id="PF25200"/>
    </source>
</evidence>
<gene>
    <name evidence="2" type="ORF">GM920_07890</name>
</gene>
<evidence type="ECO:0000313" key="3">
    <source>
        <dbReference type="Proteomes" id="UP000636110"/>
    </source>
</evidence>
<dbReference type="Pfam" id="PF25200">
    <property type="entry name" value="DUF7833"/>
    <property type="match status" value="1"/>
</dbReference>
<name>A0ABR6EU86_9SPHI</name>